<keyword evidence="7" id="KW-0378">Hydrolase</keyword>
<protein>
    <recommendedName>
        <fullName evidence="15">DNA 5'-3' helicase</fullName>
        <ecNumber evidence="15">5.6.2.3</ecNumber>
    </recommendedName>
</protein>
<dbReference type="InterPro" id="IPR045028">
    <property type="entry name" value="DinG/Rad3-like"/>
</dbReference>
<evidence type="ECO:0000256" key="8">
    <source>
        <dbReference type="ARBA" id="ARBA00022806"/>
    </source>
</evidence>
<dbReference type="Pfam" id="PF06777">
    <property type="entry name" value="HBB"/>
    <property type="match status" value="1"/>
</dbReference>
<evidence type="ECO:0000256" key="4">
    <source>
        <dbReference type="ARBA" id="ARBA00022723"/>
    </source>
</evidence>
<evidence type="ECO:0000256" key="13">
    <source>
        <dbReference type="ARBA" id="ARBA00023204"/>
    </source>
</evidence>
<name>A0A3R9R391_9CREN</name>
<keyword evidence="5" id="KW-0547">Nucleotide-binding</keyword>
<dbReference type="InterPro" id="IPR042493">
    <property type="entry name" value="XPD_DNA_FeS"/>
</dbReference>
<feature type="domain" description="Helicase ATP-binding" evidence="17">
    <location>
        <begin position="1"/>
        <end position="225"/>
    </location>
</feature>
<dbReference type="GO" id="GO:0046872">
    <property type="term" value="F:metal ion binding"/>
    <property type="evidence" value="ECO:0007669"/>
    <property type="project" value="UniProtKB-KW"/>
</dbReference>
<dbReference type="PANTHER" id="PTHR11472:SF34">
    <property type="entry name" value="REGULATOR OF TELOMERE ELONGATION HELICASE 1"/>
    <property type="match status" value="1"/>
</dbReference>
<dbReference type="InterPro" id="IPR010643">
    <property type="entry name" value="HBB"/>
</dbReference>
<dbReference type="EC" id="5.6.2.3" evidence="15"/>
<dbReference type="InterPro" id="IPR006554">
    <property type="entry name" value="Helicase-like_DEXD_c2"/>
</dbReference>
<evidence type="ECO:0000256" key="14">
    <source>
        <dbReference type="ARBA" id="ARBA00023235"/>
    </source>
</evidence>
<keyword evidence="13" id="KW-0234">DNA repair</keyword>
<evidence type="ECO:0000256" key="5">
    <source>
        <dbReference type="ARBA" id="ARBA00022741"/>
    </source>
</evidence>
<comment type="catalytic activity">
    <reaction evidence="16">
        <text>ATP + H2O = ADP + phosphate + H(+)</text>
        <dbReference type="Rhea" id="RHEA:13065"/>
        <dbReference type="ChEBI" id="CHEBI:15377"/>
        <dbReference type="ChEBI" id="CHEBI:15378"/>
        <dbReference type="ChEBI" id="CHEBI:30616"/>
        <dbReference type="ChEBI" id="CHEBI:43474"/>
        <dbReference type="ChEBI" id="CHEBI:456216"/>
        <dbReference type="EC" id="5.6.2.3"/>
    </reaction>
</comment>
<organism evidence="18 19">
    <name type="scientific">Candidatus Methanodesulfokora washburnensis</name>
    <dbReference type="NCBI Taxonomy" id="2478471"/>
    <lineage>
        <taxon>Archaea</taxon>
        <taxon>Thermoproteota</taxon>
        <taxon>Candidatus Korarchaeia</taxon>
        <taxon>Candidatus Korarchaeia incertae sedis</taxon>
        <taxon>Candidatus Methanodesulfokora</taxon>
    </lineage>
</organism>
<dbReference type="AlphaFoldDB" id="A0A3R9R391"/>
<keyword evidence="11" id="KW-0411">Iron-sulfur</keyword>
<accession>A0A3R9R391</accession>
<evidence type="ECO:0000256" key="10">
    <source>
        <dbReference type="ARBA" id="ARBA00023004"/>
    </source>
</evidence>
<dbReference type="PROSITE" id="PS51193">
    <property type="entry name" value="HELICASE_ATP_BIND_2"/>
    <property type="match status" value="1"/>
</dbReference>
<proteinExistence type="inferred from homology"/>
<dbReference type="InterPro" id="IPR006555">
    <property type="entry name" value="ATP-dep_Helicase_C"/>
</dbReference>
<keyword evidence="6" id="KW-0227">DNA damage</keyword>
<evidence type="ECO:0000259" key="17">
    <source>
        <dbReference type="PROSITE" id="PS51193"/>
    </source>
</evidence>
<dbReference type="GO" id="GO:0006281">
    <property type="term" value="P:DNA repair"/>
    <property type="evidence" value="ECO:0007669"/>
    <property type="project" value="UniProtKB-KW"/>
</dbReference>
<keyword evidence="8" id="KW-0347">Helicase</keyword>
<evidence type="ECO:0000256" key="15">
    <source>
        <dbReference type="ARBA" id="ARBA00044969"/>
    </source>
</evidence>
<dbReference type="GO" id="GO:0016818">
    <property type="term" value="F:hydrolase activity, acting on acid anhydrides, in phosphorus-containing anhydrides"/>
    <property type="evidence" value="ECO:0007669"/>
    <property type="project" value="InterPro"/>
</dbReference>
<dbReference type="GO" id="GO:0005524">
    <property type="term" value="F:ATP binding"/>
    <property type="evidence" value="ECO:0007669"/>
    <property type="project" value="UniProtKB-KW"/>
</dbReference>
<dbReference type="Gene3D" id="1.10.275.40">
    <property type="match status" value="1"/>
</dbReference>
<gene>
    <name evidence="18" type="ORF">D6D85_09195</name>
</gene>
<evidence type="ECO:0000313" key="18">
    <source>
        <dbReference type="EMBL" id="RSN73921.1"/>
    </source>
</evidence>
<keyword evidence="19" id="KW-1185">Reference proteome</keyword>
<evidence type="ECO:0000256" key="2">
    <source>
        <dbReference type="ARBA" id="ARBA00009146"/>
    </source>
</evidence>
<keyword evidence="12" id="KW-0238">DNA-binding</keyword>
<comment type="caution">
    <text evidence="18">The sequence shown here is derived from an EMBL/GenBank/DDBJ whole genome shotgun (WGS) entry which is preliminary data.</text>
</comment>
<keyword evidence="4" id="KW-0479">Metal-binding</keyword>
<dbReference type="Gene3D" id="3.40.50.300">
    <property type="entry name" value="P-loop containing nucleotide triphosphate hydrolases"/>
    <property type="match status" value="2"/>
</dbReference>
<evidence type="ECO:0000256" key="6">
    <source>
        <dbReference type="ARBA" id="ARBA00022763"/>
    </source>
</evidence>
<comment type="cofactor">
    <cofactor evidence="1">
        <name>[4Fe-4S] cluster</name>
        <dbReference type="ChEBI" id="CHEBI:49883"/>
    </cofactor>
</comment>
<dbReference type="GO" id="GO:0043139">
    <property type="term" value="F:5'-3' DNA helicase activity"/>
    <property type="evidence" value="ECO:0007669"/>
    <property type="project" value="UniProtKB-EC"/>
</dbReference>
<dbReference type="InterPro" id="IPR027417">
    <property type="entry name" value="P-loop_NTPase"/>
</dbReference>
<evidence type="ECO:0000256" key="9">
    <source>
        <dbReference type="ARBA" id="ARBA00022840"/>
    </source>
</evidence>
<keyword evidence="14" id="KW-0413">Isomerase</keyword>
<dbReference type="Gene3D" id="1.10.30.20">
    <property type="entry name" value="Bacterial XPD DNA helicase, FeS cluster domain"/>
    <property type="match status" value="1"/>
</dbReference>
<comment type="similarity">
    <text evidence="2">Belongs to the helicase family. RAD3/XPD subfamily.</text>
</comment>
<dbReference type="SMART" id="SM00488">
    <property type="entry name" value="DEXDc2"/>
    <property type="match status" value="1"/>
</dbReference>
<dbReference type="GO" id="GO:0051539">
    <property type="term" value="F:4 iron, 4 sulfur cluster binding"/>
    <property type="evidence" value="ECO:0007669"/>
    <property type="project" value="UniProtKB-KW"/>
</dbReference>
<evidence type="ECO:0000313" key="19">
    <source>
        <dbReference type="Proteomes" id="UP000277582"/>
    </source>
</evidence>
<evidence type="ECO:0000256" key="11">
    <source>
        <dbReference type="ARBA" id="ARBA00023014"/>
    </source>
</evidence>
<keyword evidence="3" id="KW-0004">4Fe-4S</keyword>
<dbReference type="InterPro" id="IPR014013">
    <property type="entry name" value="Helic_SF1/SF2_ATP-bd_DinG/Rad3"/>
</dbReference>
<dbReference type="SMART" id="SM00491">
    <property type="entry name" value="HELICc2"/>
    <property type="match status" value="1"/>
</dbReference>
<dbReference type="RefSeq" id="WP_125671697.1">
    <property type="nucleotide sequence ID" value="NZ_RCOS01000106.1"/>
</dbReference>
<dbReference type="InterPro" id="IPR010614">
    <property type="entry name" value="RAD3-like_helicase_DEAD"/>
</dbReference>
<evidence type="ECO:0000256" key="7">
    <source>
        <dbReference type="ARBA" id="ARBA00022801"/>
    </source>
</evidence>
<dbReference type="Pfam" id="PF13307">
    <property type="entry name" value="Helicase_C_2"/>
    <property type="match status" value="1"/>
</dbReference>
<dbReference type="Proteomes" id="UP000277582">
    <property type="component" value="Unassembled WGS sequence"/>
</dbReference>
<evidence type="ECO:0000256" key="1">
    <source>
        <dbReference type="ARBA" id="ARBA00001966"/>
    </source>
</evidence>
<reference evidence="18 19" key="1">
    <citation type="submission" date="2018-10" db="EMBL/GenBank/DDBJ databases">
        <title>Co-occurring genomic capacity for anaerobic methane metabolism and dissimilatory sulfite reduction discovered in the Korarchaeota.</title>
        <authorList>
            <person name="Mckay L.J."/>
            <person name="Dlakic M."/>
            <person name="Fields M.W."/>
            <person name="Delmont T.O."/>
            <person name="Eren A.M."/>
            <person name="Jay Z.J."/>
            <person name="Klingelsmith K.B."/>
            <person name="Rusch D.B."/>
            <person name="Inskeep W.P."/>
        </authorList>
    </citation>
    <scope>NUCLEOTIDE SEQUENCE [LARGE SCALE GENOMIC DNA]</scope>
    <source>
        <strain evidence="18 19">MDKW</strain>
    </source>
</reference>
<keyword evidence="10" id="KW-0408">Iron</keyword>
<dbReference type="Pfam" id="PF06733">
    <property type="entry name" value="DEAD_2"/>
    <property type="match status" value="1"/>
</dbReference>
<evidence type="ECO:0000256" key="3">
    <source>
        <dbReference type="ARBA" id="ARBA00022485"/>
    </source>
</evidence>
<sequence length="573" mass="65426">MVLSALLPLTKRGLKIIWAVRTGNETDRPIEELKNIVRNKNESFLGISFRGKKDMCLLARDRNISGYEAVSNLCNLYKEKCQYYKNLERTNVEIPKEPLLFSQVLKIAEESKICPYFLQLRILEEVDLVSMSYNYILSPIGWVIRRYVPFRKSILVVDEAHNMQTAVMNVNSDSISILSVRRAIKEASTMMSFPSDLTDSLNSLVKIMREMRNRIMEDDIYDPEALMRQVGLNRESLQLLVKFGEKIARRKAEQGKSPRSYLSHIGKFFLAVLDSKGIDGIFNLATREGENLKLELVDMRCAEVLRYVWEEFRSVIFMSGTLSPISAFSEVAGVDSCDSFEMRSFVDRRKVKTVLLKGVSTRGEQLSTIMRDRYLASIKAFLSIMNGNVAIFTSSYRTQGCILGELAEIAAKLGFILFSEREGMSGHEAREILESMKKAAYRGDKVVLVAPMGGRFSEGIDLPGKELIGAYIMGIPFDRLTKRTQLYIGYYTRVYGARKGRYYAYIVPAMRKVSQAIGRVIRSEEDYGTFILGDERFLKPIYNRLLPDYIRETGEAVSWKNLGGYLEMSRESR</sequence>
<dbReference type="OrthoDB" id="27512at2157"/>
<evidence type="ECO:0000256" key="16">
    <source>
        <dbReference type="ARBA" id="ARBA00048954"/>
    </source>
</evidence>
<evidence type="ECO:0000256" key="12">
    <source>
        <dbReference type="ARBA" id="ARBA00023125"/>
    </source>
</evidence>
<keyword evidence="9" id="KW-0067">ATP-binding</keyword>
<dbReference type="PANTHER" id="PTHR11472">
    <property type="entry name" value="DNA REPAIR DEAD HELICASE RAD3/XP-D SUBFAMILY MEMBER"/>
    <property type="match status" value="1"/>
</dbReference>
<dbReference type="SUPFAM" id="SSF52540">
    <property type="entry name" value="P-loop containing nucleoside triphosphate hydrolases"/>
    <property type="match status" value="1"/>
</dbReference>
<dbReference type="EMBL" id="RCOS01000106">
    <property type="protein sequence ID" value="RSN73921.1"/>
    <property type="molecule type" value="Genomic_DNA"/>
</dbReference>
<dbReference type="GO" id="GO:0003677">
    <property type="term" value="F:DNA binding"/>
    <property type="evidence" value="ECO:0007669"/>
    <property type="project" value="UniProtKB-KW"/>
</dbReference>